<dbReference type="GO" id="GO:0003700">
    <property type="term" value="F:DNA-binding transcription factor activity"/>
    <property type="evidence" value="ECO:0007669"/>
    <property type="project" value="InterPro"/>
</dbReference>
<protein>
    <submittedName>
        <fullName evidence="5">Uncharacterized protein LOC106181007 isoform X1</fullName>
    </submittedName>
</protein>
<organism evidence="4 5">
    <name type="scientific">Lingula anatina</name>
    <name type="common">Brachiopod</name>
    <name type="synonym">Lingula unguis</name>
    <dbReference type="NCBI Taxonomy" id="7574"/>
    <lineage>
        <taxon>Eukaryota</taxon>
        <taxon>Metazoa</taxon>
        <taxon>Spiralia</taxon>
        <taxon>Lophotrochozoa</taxon>
        <taxon>Brachiopoda</taxon>
        <taxon>Linguliformea</taxon>
        <taxon>Lingulata</taxon>
        <taxon>Lingulida</taxon>
        <taxon>Linguloidea</taxon>
        <taxon>Lingulidae</taxon>
        <taxon>Lingula</taxon>
    </lineage>
</organism>
<gene>
    <name evidence="5" type="primary">LOC106181007</name>
</gene>
<keyword evidence="1" id="KW-0479">Metal-binding</keyword>
<dbReference type="InterPro" id="IPR029309">
    <property type="entry name" value="CaRF"/>
</dbReference>
<evidence type="ECO:0000313" key="4">
    <source>
        <dbReference type="Proteomes" id="UP000085678"/>
    </source>
</evidence>
<evidence type="ECO:0000256" key="1">
    <source>
        <dbReference type="PROSITE-ProRule" id="PRU00325"/>
    </source>
</evidence>
<evidence type="ECO:0000259" key="3">
    <source>
        <dbReference type="PROSITE" id="PS50966"/>
    </source>
</evidence>
<dbReference type="PROSITE" id="PS50966">
    <property type="entry name" value="ZF_SWIM"/>
    <property type="match status" value="1"/>
</dbReference>
<keyword evidence="1" id="KW-0862">Zinc</keyword>
<dbReference type="InterPro" id="IPR038765">
    <property type="entry name" value="Papain-like_cys_pep_sf"/>
</dbReference>
<dbReference type="RefSeq" id="XP_013420695.1">
    <property type="nucleotide sequence ID" value="XM_013565241.1"/>
</dbReference>
<feature type="region of interest" description="Disordered" evidence="2">
    <location>
        <begin position="556"/>
        <end position="581"/>
    </location>
</feature>
<dbReference type="AlphaFoldDB" id="A0A1S3KDJ7"/>
<dbReference type="InParanoid" id="A0A1S3KDJ7"/>
<dbReference type="PANTHER" id="PTHR47456">
    <property type="entry name" value="PHD-TYPE DOMAIN-CONTAINING PROTEIN"/>
    <property type="match status" value="1"/>
</dbReference>
<keyword evidence="4" id="KW-1185">Reference proteome</keyword>
<sequence length="873" mass="100399">MSQPVDPVIVNKIKELYRHNMRKASLIETYIHLFVKDDVFKGKECPSRLNRRWFPTLKDIKNIATCQSKNPNDQVNLADYVNQQKAVNPEDLIFFRASSLGENQKVNFLFVYQTKWQRRLLKRYGNHITLMDATYRTSRYAMPLFFICVKTNVNFTVVASFLVETENQESIMEALAIIKKYSPEWDPEHMMVDYSMSEINALEASFPETKILLCDFHREKSWKEWVSKIQNGVSGCQEECLGILRALAHSPTVTDYKETLAHFKSSDLWKDNPKFRTYFSNHWECRAEKWVKAYRGTLLIPVNSNNGLERQNLALKDSYLQGFKNCTIEALVKVLVEMFIPNSFVRYQQLNIRCSAEKRQYSQEVPTFLHNRPVQFVRHIMDRWTTFNISNVKRLSSNHFKAKNDDQTEYNISLDPCCCECPDFCQHKIPCKHLCAVLKFPGVSWSSLGSIFNSNPAYLLDEDVIDQSPVSYSDEISTVTSEPPPLTSESHPTETDVIINDLPKRKKNVAKEQSICISLAKELLDSLYQIDSLQDLQHIRKQIGMVLEEAKGAIPHEYGLPKKPKSPRKKPKVSPKTKIGSLPQRQKKLQLMKRVGKGAEIARRKRGLSDLNLSQAAKPSAVPPIKKVCVEAKKQESPSSPKAQNKIKIHLNRYAVPSQNTNVTLGKYKSHHITYDSITSINGMLADEVIDSYLDIMISNSGKKVFHVSLHVMSRIVYDGDMTYFSKKDLREYDIIVGVCIRRGHYSVLYCGRKEGKYTFVNSLGETGQEKDTITRNWGTFSKRKEIGCQFVTIDHEKQLDGYTCGLWCIHAVEHLLEYGLNRTPKICQPDFLRLRLNIATLILRNIVVADKRHLELRPVGQKIKLTMSQSNT</sequence>
<dbReference type="STRING" id="7574.A0A1S3KDJ7"/>
<evidence type="ECO:0000313" key="5">
    <source>
        <dbReference type="RefSeq" id="XP_013420695.1"/>
    </source>
</evidence>
<dbReference type="Pfam" id="PF21056">
    <property type="entry name" value="ZSWIM1-3_RNaseH-like"/>
    <property type="match status" value="1"/>
</dbReference>
<dbReference type="OrthoDB" id="6123925at2759"/>
<feature type="domain" description="SWIM-type" evidence="3">
    <location>
        <begin position="410"/>
        <end position="442"/>
    </location>
</feature>
<dbReference type="GO" id="GO:0008270">
    <property type="term" value="F:zinc ion binding"/>
    <property type="evidence" value="ECO:0007669"/>
    <property type="project" value="UniProtKB-KW"/>
</dbReference>
<accession>A0A1S3KDJ7</accession>
<evidence type="ECO:0000256" key="2">
    <source>
        <dbReference type="SAM" id="MobiDB-lite"/>
    </source>
</evidence>
<dbReference type="Gene3D" id="3.40.395.10">
    <property type="entry name" value="Adenoviral Proteinase, Chain A"/>
    <property type="match status" value="1"/>
</dbReference>
<dbReference type="SUPFAM" id="SSF54001">
    <property type="entry name" value="Cysteine proteinases"/>
    <property type="match status" value="1"/>
</dbReference>
<name>A0A1S3KDJ7_LINAN</name>
<keyword evidence="1" id="KW-0863">Zinc-finger</keyword>
<dbReference type="Pfam" id="PF15299">
    <property type="entry name" value="ALS2CR8"/>
    <property type="match status" value="1"/>
</dbReference>
<reference evidence="5" key="1">
    <citation type="submission" date="2025-08" db="UniProtKB">
        <authorList>
            <consortium name="RefSeq"/>
        </authorList>
    </citation>
    <scope>IDENTIFICATION</scope>
    <source>
        <tissue evidence="5">Gonads</tissue>
    </source>
</reference>
<feature type="compositionally biased region" description="Basic residues" evidence="2">
    <location>
        <begin position="562"/>
        <end position="575"/>
    </location>
</feature>
<dbReference type="KEGG" id="lak:106181007"/>
<dbReference type="InterPro" id="IPR007527">
    <property type="entry name" value="Znf_SWIM"/>
</dbReference>
<dbReference type="InterPro" id="IPR048324">
    <property type="entry name" value="ZSWIM1-3_RNaseH-like"/>
</dbReference>
<proteinExistence type="predicted"/>
<dbReference type="Proteomes" id="UP000085678">
    <property type="component" value="Unplaced"/>
</dbReference>
<dbReference type="GeneID" id="106181007"/>
<dbReference type="Pfam" id="PF04434">
    <property type="entry name" value="SWIM"/>
    <property type="match status" value="1"/>
</dbReference>